<feature type="region of interest" description="Disordered" evidence="1">
    <location>
        <begin position="194"/>
        <end position="235"/>
    </location>
</feature>
<keyword evidence="3" id="KW-1185">Reference proteome</keyword>
<proteinExistence type="predicted"/>
<feature type="compositionally biased region" description="Low complexity" evidence="1">
    <location>
        <begin position="820"/>
        <end position="830"/>
    </location>
</feature>
<dbReference type="PANTHER" id="PTHR36696:SF1">
    <property type="entry name" value="EF-HAND DOMAIN-CONTAINING PROTEIN"/>
    <property type="match status" value="1"/>
</dbReference>
<feature type="region of interest" description="Disordered" evidence="1">
    <location>
        <begin position="678"/>
        <end position="866"/>
    </location>
</feature>
<name>A0AAV4IWW9_9GAST</name>
<evidence type="ECO:0000256" key="1">
    <source>
        <dbReference type="SAM" id="MobiDB-lite"/>
    </source>
</evidence>
<protein>
    <submittedName>
        <fullName evidence="2">Serine/arginine repetitive matrix protein 1-like</fullName>
    </submittedName>
</protein>
<comment type="caution">
    <text evidence="2">The sequence shown here is derived from an EMBL/GenBank/DDBJ whole genome shotgun (WGS) entry which is preliminary data.</text>
</comment>
<organism evidence="2 3">
    <name type="scientific">Elysia marginata</name>
    <dbReference type="NCBI Taxonomy" id="1093978"/>
    <lineage>
        <taxon>Eukaryota</taxon>
        <taxon>Metazoa</taxon>
        <taxon>Spiralia</taxon>
        <taxon>Lophotrochozoa</taxon>
        <taxon>Mollusca</taxon>
        <taxon>Gastropoda</taxon>
        <taxon>Heterobranchia</taxon>
        <taxon>Euthyneura</taxon>
        <taxon>Panpulmonata</taxon>
        <taxon>Sacoglossa</taxon>
        <taxon>Placobranchoidea</taxon>
        <taxon>Plakobranchidae</taxon>
        <taxon>Elysia</taxon>
    </lineage>
</organism>
<feature type="region of interest" description="Disordered" evidence="1">
    <location>
        <begin position="589"/>
        <end position="639"/>
    </location>
</feature>
<feature type="region of interest" description="Disordered" evidence="1">
    <location>
        <begin position="475"/>
        <end position="517"/>
    </location>
</feature>
<feature type="region of interest" description="Disordered" evidence="1">
    <location>
        <begin position="1"/>
        <end position="116"/>
    </location>
</feature>
<evidence type="ECO:0000313" key="3">
    <source>
        <dbReference type="Proteomes" id="UP000762676"/>
    </source>
</evidence>
<feature type="compositionally biased region" description="Basic and acidic residues" evidence="1">
    <location>
        <begin position="300"/>
        <end position="314"/>
    </location>
</feature>
<dbReference type="PANTHER" id="PTHR36696">
    <property type="entry name" value="AGAP012002-PA"/>
    <property type="match status" value="1"/>
</dbReference>
<feature type="compositionally biased region" description="Basic and acidic residues" evidence="1">
    <location>
        <begin position="793"/>
        <end position="817"/>
    </location>
</feature>
<reference evidence="2 3" key="1">
    <citation type="journal article" date="2021" name="Elife">
        <title>Chloroplast acquisition without the gene transfer in kleptoplastic sea slugs, Plakobranchus ocellatus.</title>
        <authorList>
            <person name="Maeda T."/>
            <person name="Takahashi S."/>
            <person name="Yoshida T."/>
            <person name="Shimamura S."/>
            <person name="Takaki Y."/>
            <person name="Nagai Y."/>
            <person name="Toyoda A."/>
            <person name="Suzuki Y."/>
            <person name="Arimoto A."/>
            <person name="Ishii H."/>
            <person name="Satoh N."/>
            <person name="Nishiyama T."/>
            <person name="Hasebe M."/>
            <person name="Maruyama T."/>
            <person name="Minagawa J."/>
            <person name="Obokata J."/>
            <person name="Shigenobu S."/>
        </authorList>
    </citation>
    <scope>NUCLEOTIDE SEQUENCE [LARGE SCALE GENOMIC DNA]</scope>
</reference>
<feature type="compositionally biased region" description="Low complexity" evidence="1">
    <location>
        <begin position="477"/>
        <end position="489"/>
    </location>
</feature>
<feature type="compositionally biased region" description="Basic and acidic residues" evidence="1">
    <location>
        <begin position="17"/>
        <end position="42"/>
    </location>
</feature>
<gene>
    <name evidence="2" type="ORF">ElyMa_001440000</name>
</gene>
<feature type="region of interest" description="Disordered" evidence="1">
    <location>
        <begin position="138"/>
        <end position="163"/>
    </location>
</feature>
<dbReference type="Proteomes" id="UP000762676">
    <property type="component" value="Unassembled WGS sequence"/>
</dbReference>
<evidence type="ECO:0000313" key="2">
    <source>
        <dbReference type="EMBL" id="GFS15059.1"/>
    </source>
</evidence>
<feature type="region of interest" description="Disordered" evidence="1">
    <location>
        <begin position="290"/>
        <end position="317"/>
    </location>
</feature>
<accession>A0AAV4IWW9</accession>
<sequence>MLSTSVSWLANGYKPKLNKEETETTENRESSSAKSKTADSSERPYPQPLLTSGQSLVRKSWSARRRLPTSGVGGANSQTRPSGPRARSAPSGMTRSRLRPGSAVSRTSTGFEAHTMQPDCTAAVSNGDLDIPNAAHLGTSFTMGADSQNQNQQLEHSTSEQNSTVQNTIDLYTQPLANRNIKNAAFRLYIYHTPSNKDGTTPSDVLSPASRPSSGRMRVARSNARPLGKPRSAWEAENEVDDELWYPLNIASNGAHPSPAESETNLEDLNIPPFHTSADTDKMIQQNPKRPFSSFSDRPCQGREIPKHGQDTVKRPVSSCDARFRRWDRDISGGQTVRPRSRSSCGAGWQARTNINRSPLSPSCHYSPVPIPAPGTPTHYSSRWDVHDDRWDDGYVEDGDDDLRASSPWLEDPRIGLSVGFEPDPRLLYFDQRHARCLSHSGHSHVASMSSSTHHHTHHPLIMWQVPAAGDIGDTRSVSGAASSSASRPLSKHARRPWSSSSAMTRSRPASGRGAGGRFYSCKQRYVDVHRPKTAPSTRKELQNYGASAQRGYLPHYCNFVRSVNLHARPTTTSTTNNNNNIIVTVDDNTDDGYITNTDVSHTEAEQEKSRPVKSAPVPLTGPSLTTRAESPSSTGYDPESLLERLQEQGLAGSINNLDTTGNASDVGDEADLDEDFRVEEESENGNSREVTTQTPVQGVRVVVSPAPGPRLPIQIPTPDVKQKEGDLDLTDSARSKEDVNPTRAVDKLTSTKNKEPARKPLAPSSGSKGKGRTPCVKKEKTFSKEKKKKSKKKEDIDKRPDSDDQKTQVQKQKDEAIPEAETIPAEPITVEAKAPDLPSLDVPDASTGTAKGKRKKSNKKLITASKPVEKPKSNLVKEEPVNSFYDFGDIETTKAELEDAAALSRATKVPSYLNDRMVLSLQSSRFELPMDMKSLEKMSPAEYLRKYCVISSRRKTLYQKIFQKHRERGGHIHGKTTLSKALQEVLVNALKDHHLAELCDILEIEDHTLVDLQLFSGTAALAERILYPDYLTEDTAECTEYHRERVECADFCALQWKLHGVQVSPPVKKILQALG</sequence>
<feature type="compositionally biased region" description="Basic and acidic residues" evidence="1">
    <location>
        <begin position="721"/>
        <end position="747"/>
    </location>
</feature>
<feature type="compositionally biased region" description="Polar residues" evidence="1">
    <location>
        <begin position="194"/>
        <end position="204"/>
    </location>
</feature>
<feature type="compositionally biased region" description="Polar residues" evidence="1">
    <location>
        <begin position="623"/>
        <end position="636"/>
    </location>
</feature>
<feature type="compositionally biased region" description="Basic and acidic residues" evidence="1">
    <location>
        <begin position="601"/>
        <end position="611"/>
    </location>
</feature>
<feature type="compositionally biased region" description="Polar residues" evidence="1">
    <location>
        <begin position="139"/>
        <end position="163"/>
    </location>
</feature>
<dbReference type="EMBL" id="BMAT01002825">
    <property type="protein sequence ID" value="GFS15059.1"/>
    <property type="molecule type" value="Genomic_DNA"/>
</dbReference>
<feature type="compositionally biased region" description="Polar residues" evidence="1">
    <location>
        <begin position="685"/>
        <end position="697"/>
    </location>
</feature>
<dbReference type="AlphaFoldDB" id="A0AAV4IWW9"/>